<feature type="region of interest" description="Disordered" evidence="1">
    <location>
        <begin position="266"/>
        <end position="288"/>
    </location>
</feature>
<dbReference type="AlphaFoldDB" id="A0A4Y2MRY4"/>
<dbReference type="Proteomes" id="UP000499080">
    <property type="component" value="Unassembled WGS sequence"/>
</dbReference>
<accession>A0A4Y2MRY4</accession>
<keyword evidence="3" id="KW-1185">Reference proteome</keyword>
<comment type="caution">
    <text evidence="2">The sequence shown here is derived from an EMBL/GenBank/DDBJ whole genome shotgun (WGS) entry which is preliminary data.</text>
</comment>
<organism evidence="2 3">
    <name type="scientific">Araneus ventricosus</name>
    <name type="common">Orbweaver spider</name>
    <name type="synonym">Epeira ventricosa</name>
    <dbReference type="NCBI Taxonomy" id="182803"/>
    <lineage>
        <taxon>Eukaryota</taxon>
        <taxon>Metazoa</taxon>
        <taxon>Ecdysozoa</taxon>
        <taxon>Arthropoda</taxon>
        <taxon>Chelicerata</taxon>
        <taxon>Arachnida</taxon>
        <taxon>Araneae</taxon>
        <taxon>Araneomorphae</taxon>
        <taxon>Entelegynae</taxon>
        <taxon>Araneoidea</taxon>
        <taxon>Araneidae</taxon>
        <taxon>Araneus</taxon>
    </lineage>
</organism>
<feature type="compositionally biased region" description="Basic and acidic residues" evidence="1">
    <location>
        <begin position="272"/>
        <end position="288"/>
    </location>
</feature>
<dbReference type="EMBL" id="BGPR01007662">
    <property type="protein sequence ID" value="GBN28587.1"/>
    <property type="molecule type" value="Genomic_DNA"/>
</dbReference>
<evidence type="ECO:0000256" key="1">
    <source>
        <dbReference type="SAM" id="MobiDB-lite"/>
    </source>
</evidence>
<protein>
    <submittedName>
        <fullName evidence="2">Uncharacterized protein</fullName>
    </submittedName>
</protein>
<evidence type="ECO:0000313" key="2">
    <source>
        <dbReference type="EMBL" id="GBN28587.1"/>
    </source>
</evidence>
<sequence length="288" mass="33266">MVAITSPEEFANKLDRFENVRADKKTNETSWRDNPGECYSDIIRTEENVEKREFRLPPVKEGKYRAPREEQYGAMINTRKYCCICELSHLVRDCPERYQVSTQNKKERNQEKDVPIAEIQSYFLKPDKSSYLPVNIPTNVPQYVTTKGNKEVKTLVDSGAQIPVIKGKFLSQGKLTTGRIILTSAFGERIEAGLAKFRISMKSKFHRPIEILAAVSSRIQEQLTIPTNIYQLFKISTEDGGEWKTEILRPLVRRTKNELRTKLSSKRRVRRIKEGNREAERKPGKTKA</sequence>
<reference evidence="2 3" key="1">
    <citation type="journal article" date="2019" name="Sci. Rep.">
        <title>Orb-weaving spider Araneus ventricosus genome elucidates the spidroin gene catalogue.</title>
        <authorList>
            <person name="Kono N."/>
            <person name="Nakamura H."/>
            <person name="Ohtoshi R."/>
            <person name="Moran D.A.P."/>
            <person name="Shinohara A."/>
            <person name="Yoshida Y."/>
            <person name="Fujiwara M."/>
            <person name="Mori M."/>
            <person name="Tomita M."/>
            <person name="Arakawa K."/>
        </authorList>
    </citation>
    <scope>NUCLEOTIDE SEQUENCE [LARGE SCALE GENOMIC DNA]</scope>
</reference>
<evidence type="ECO:0000313" key="3">
    <source>
        <dbReference type="Proteomes" id="UP000499080"/>
    </source>
</evidence>
<dbReference type="OrthoDB" id="6472394at2759"/>
<proteinExistence type="predicted"/>
<name>A0A4Y2MRY4_ARAVE</name>
<gene>
    <name evidence="2" type="ORF">AVEN_185111_1</name>
</gene>